<dbReference type="STRING" id="1359163.NLO413_0949"/>
<dbReference type="AlphaFoldDB" id="A0A0F3NP93"/>
<name>A0A0F3NP93_9RICK</name>
<gene>
    <name evidence="1" type="ORF">NLO413_0949</name>
</gene>
<dbReference type="EMBL" id="LANX01000001">
    <property type="protein sequence ID" value="KJV69556.1"/>
    <property type="molecule type" value="Genomic_DNA"/>
</dbReference>
<sequence>MVTVKSSGYQPIKDTLYLSRWLVCFVYRLYKTLKYKVFNLQGSNFVCSKMYRYIIGDLLKLQIRAMLYISKNFIKRVAHFLFKKLPSKKYKIALSTRFFYSKNSWPVYKTIRSVALYLLVNLQNFVTHNIKLHNLLYCEYKTIMNASC</sequence>
<evidence type="ECO:0000313" key="1">
    <source>
        <dbReference type="EMBL" id="KJV69556.1"/>
    </source>
</evidence>
<comment type="caution">
    <text evidence="1">The sequence shown here is derived from an EMBL/GenBank/DDBJ whole genome shotgun (WGS) entry which is preliminary data.</text>
</comment>
<protein>
    <submittedName>
        <fullName evidence="1">Uncharacterized protein</fullName>
    </submittedName>
</protein>
<accession>A0A0F3NP93</accession>
<organism evidence="1 2">
    <name type="scientific">Candidatus Neoehrlichia procyonis str. RAC413</name>
    <dbReference type="NCBI Taxonomy" id="1359163"/>
    <lineage>
        <taxon>Bacteria</taxon>
        <taxon>Pseudomonadati</taxon>
        <taxon>Pseudomonadota</taxon>
        <taxon>Alphaproteobacteria</taxon>
        <taxon>Rickettsiales</taxon>
        <taxon>Anaplasmataceae</taxon>
        <taxon>Candidatus Neoehrlichia</taxon>
    </lineage>
</organism>
<evidence type="ECO:0000313" key="2">
    <source>
        <dbReference type="Proteomes" id="UP000033562"/>
    </source>
</evidence>
<dbReference type="Proteomes" id="UP000033562">
    <property type="component" value="Unassembled WGS sequence"/>
</dbReference>
<keyword evidence="2" id="KW-1185">Reference proteome</keyword>
<proteinExistence type="predicted"/>
<reference evidence="1 2" key="1">
    <citation type="submission" date="2015-02" db="EMBL/GenBank/DDBJ databases">
        <title>Genome Sequencing of Rickettsiales.</title>
        <authorList>
            <person name="Daugherty S.C."/>
            <person name="Su Q."/>
            <person name="Abolude K."/>
            <person name="Beier-Sexton M."/>
            <person name="Carlyon J.A."/>
            <person name="Carter R."/>
            <person name="Day N.P."/>
            <person name="Dumler S.J."/>
            <person name="Dyachenko V."/>
            <person name="Godinez A."/>
            <person name="Kurtti T.J."/>
            <person name="Lichay M."/>
            <person name="Mullins K.E."/>
            <person name="Ott S."/>
            <person name="Pappas-Brown V."/>
            <person name="Paris D.H."/>
            <person name="Patel P."/>
            <person name="Richards A.L."/>
            <person name="Sadzewicz L."/>
            <person name="Sears K."/>
            <person name="Seidman D."/>
            <person name="Sengamalay N."/>
            <person name="Stenos J."/>
            <person name="Tallon L.J."/>
            <person name="Vincent G."/>
            <person name="Fraser C.M."/>
            <person name="Munderloh U."/>
            <person name="Dunning-Hotopp J.C."/>
        </authorList>
    </citation>
    <scope>NUCLEOTIDE SEQUENCE [LARGE SCALE GENOMIC DNA]</scope>
    <source>
        <strain evidence="1 2">RAC413</strain>
    </source>
</reference>